<evidence type="ECO:0000256" key="5">
    <source>
        <dbReference type="ARBA" id="ARBA00022692"/>
    </source>
</evidence>
<dbReference type="PANTHER" id="PTHR30294">
    <property type="entry name" value="MEMBRANE COMPONENT OF ABC TRANSPORTER YHHJ-RELATED"/>
    <property type="match status" value="1"/>
</dbReference>
<comment type="subcellular location">
    <subcellularLocation>
        <location evidence="1">Cell membrane</location>
        <topology evidence="1">Multi-pass membrane protein</topology>
    </subcellularLocation>
</comment>
<dbReference type="RefSeq" id="WP_089832472.1">
    <property type="nucleotide sequence ID" value="NZ_BJWI01000018.1"/>
</dbReference>
<dbReference type="InterPro" id="IPR047817">
    <property type="entry name" value="ABC2_TM_bact-type"/>
</dbReference>
<dbReference type="GO" id="GO:0140359">
    <property type="term" value="F:ABC-type transporter activity"/>
    <property type="evidence" value="ECO:0007669"/>
    <property type="project" value="InterPro"/>
</dbReference>
<organism evidence="11 12">
    <name type="scientific">Halolactibacillus halophilus</name>
    <dbReference type="NCBI Taxonomy" id="306540"/>
    <lineage>
        <taxon>Bacteria</taxon>
        <taxon>Bacillati</taxon>
        <taxon>Bacillota</taxon>
        <taxon>Bacilli</taxon>
        <taxon>Bacillales</taxon>
        <taxon>Bacillaceae</taxon>
        <taxon>Halolactibacillus</taxon>
    </lineage>
</organism>
<dbReference type="InterPro" id="IPR013525">
    <property type="entry name" value="ABC2_TM"/>
</dbReference>
<keyword evidence="13" id="KW-1185">Reference proteome</keyword>
<evidence type="ECO:0000256" key="4">
    <source>
        <dbReference type="ARBA" id="ARBA00022475"/>
    </source>
</evidence>
<dbReference type="PANTHER" id="PTHR30294:SF29">
    <property type="entry name" value="MULTIDRUG ABC TRANSPORTER PERMEASE YBHS-RELATED"/>
    <property type="match status" value="1"/>
</dbReference>
<keyword evidence="7 8" id="KW-0472">Membrane</keyword>
<evidence type="ECO:0000313" key="12">
    <source>
        <dbReference type="Proteomes" id="UP000242243"/>
    </source>
</evidence>
<comment type="similarity">
    <text evidence="2">Belongs to the ABC-2 integral membrane protein family.</text>
</comment>
<protein>
    <submittedName>
        <fullName evidence="10">ABC transporter</fullName>
    </submittedName>
    <submittedName>
        <fullName evidence="11">ABC-2 type transport system permease protein</fullName>
    </submittedName>
</protein>
<evidence type="ECO:0000259" key="9">
    <source>
        <dbReference type="PROSITE" id="PS51012"/>
    </source>
</evidence>
<dbReference type="GO" id="GO:0005886">
    <property type="term" value="C:plasma membrane"/>
    <property type="evidence" value="ECO:0007669"/>
    <property type="project" value="UniProtKB-SubCell"/>
</dbReference>
<evidence type="ECO:0000313" key="11">
    <source>
        <dbReference type="EMBL" id="SFP47830.1"/>
    </source>
</evidence>
<sequence>MWTVFMMQWKRLLKQPFVVLTFFGLTLLFVTFLGQSQTTGKVGVQTYTDDLSNPAYTMLIDELNDSDQFEFRQSDRTTVEERIKNNQLSFAVELNEASFSFLVGQSSFSQPLVREYLTEVYQEKRWLDANDLTESDLNNYIPLETTSVDTAGDSIQYQTQVVVGMTLYFVMYTVLFQMMSIAEQKTDGTWERMMLSPVSKMKIFSGLFLHYFLIGFIQVGLSFVIFTQWIGFSFGNHYGLLLLSISLFLTAIVALGLMLVSLVKTPQQLQAVIPIVATASAMLGGAFWPLEFVTQPVLLIFSRIIPIRYGIETLSDVIVRGASMSELVSGYGFLIALTVLFGAIGVFFLERKQG</sequence>
<evidence type="ECO:0000313" key="10">
    <source>
        <dbReference type="EMBL" id="GEM01867.1"/>
    </source>
</evidence>
<evidence type="ECO:0000313" key="13">
    <source>
        <dbReference type="Proteomes" id="UP000321547"/>
    </source>
</evidence>
<dbReference type="EMBL" id="FOXC01000023">
    <property type="protein sequence ID" value="SFP47830.1"/>
    <property type="molecule type" value="Genomic_DNA"/>
</dbReference>
<keyword evidence="3" id="KW-0813">Transport</keyword>
<evidence type="ECO:0000256" key="2">
    <source>
        <dbReference type="ARBA" id="ARBA00007783"/>
    </source>
</evidence>
<dbReference type="STRING" id="306540.SAMN05421839_12319"/>
<feature type="transmembrane region" description="Helical" evidence="8">
    <location>
        <begin position="203"/>
        <end position="226"/>
    </location>
</feature>
<dbReference type="InterPro" id="IPR051449">
    <property type="entry name" value="ABC-2_transporter_component"/>
</dbReference>
<feature type="transmembrane region" description="Helical" evidence="8">
    <location>
        <begin position="161"/>
        <end position="182"/>
    </location>
</feature>
<feature type="transmembrane region" description="Helical" evidence="8">
    <location>
        <begin position="238"/>
        <end position="260"/>
    </location>
</feature>
<dbReference type="AlphaFoldDB" id="A0A1I5QNZ7"/>
<evidence type="ECO:0000256" key="8">
    <source>
        <dbReference type="SAM" id="Phobius"/>
    </source>
</evidence>
<keyword evidence="6 8" id="KW-1133">Transmembrane helix</keyword>
<dbReference type="Pfam" id="PF12698">
    <property type="entry name" value="ABC2_membrane_3"/>
    <property type="match status" value="1"/>
</dbReference>
<dbReference type="OrthoDB" id="266913at2"/>
<feature type="transmembrane region" description="Helical" evidence="8">
    <location>
        <begin position="330"/>
        <end position="349"/>
    </location>
</feature>
<dbReference type="EMBL" id="BJWI01000018">
    <property type="protein sequence ID" value="GEM01867.1"/>
    <property type="molecule type" value="Genomic_DNA"/>
</dbReference>
<keyword evidence="5 8" id="KW-0812">Transmembrane</keyword>
<dbReference type="Proteomes" id="UP000321547">
    <property type="component" value="Unassembled WGS sequence"/>
</dbReference>
<name>A0A1I5QNZ7_9BACI</name>
<feature type="domain" description="ABC transmembrane type-2" evidence="9">
    <location>
        <begin position="122"/>
        <end position="352"/>
    </location>
</feature>
<keyword evidence="4" id="KW-1003">Cell membrane</keyword>
<dbReference type="Proteomes" id="UP000242243">
    <property type="component" value="Unassembled WGS sequence"/>
</dbReference>
<gene>
    <name evidence="10" type="ORF">HHA03_13990</name>
    <name evidence="11" type="ORF">SAMN05421839_12319</name>
</gene>
<accession>A0A1I5QNZ7</accession>
<proteinExistence type="inferred from homology"/>
<feature type="transmembrane region" description="Helical" evidence="8">
    <location>
        <begin position="272"/>
        <end position="290"/>
    </location>
</feature>
<dbReference type="PROSITE" id="PS51012">
    <property type="entry name" value="ABC_TM2"/>
    <property type="match status" value="1"/>
</dbReference>
<evidence type="ECO:0000256" key="6">
    <source>
        <dbReference type="ARBA" id="ARBA00022989"/>
    </source>
</evidence>
<evidence type="ECO:0000256" key="1">
    <source>
        <dbReference type="ARBA" id="ARBA00004651"/>
    </source>
</evidence>
<evidence type="ECO:0000256" key="3">
    <source>
        <dbReference type="ARBA" id="ARBA00022448"/>
    </source>
</evidence>
<evidence type="ECO:0000256" key="7">
    <source>
        <dbReference type="ARBA" id="ARBA00023136"/>
    </source>
</evidence>
<reference evidence="11 12" key="1">
    <citation type="submission" date="2016-10" db="EMBL/GenBank/DDBJ databases">
        <authorList>
            <person name="de Groot N.N."/>
        </authorList>
    </citation>
    <scope>NUCLEOTIDE SEQUENCE [LARGE SCALE GENOMIC DNA]</scope>
    <source>
        <strain evidence="11 12">DSM 17073</strain>
    </source>
</reference>
<reference evidence="10 13" key="2">
    <citation type="submission" date="2019-07" db="EMBL/GenBank/DDBJ databases">
        <title>Whole genome shotgun sequence of Halolactibacillus halophilus NBRC 100868.</title>
        <authorList>
            <person name="Hosoyama A."/>
            <person name="Uohara A."/>
            <person name="Ohji S."/>
            <person name="Ichikawa N."/>
        </authorList>
    </citation>
    <scope>NUCLEOTIDE SEQUENCE [LARGE SCALE GENOMIC DNA]</scope>
    <source>
        <strain evidence="10 13">NBRC 100868</strain>
    </source>
</reference>